<comment type="caution">
    <text evidence="6">The sequence shown here is derived from an EMBL/GenBank/DDBJ whole genome shotgun (WGS) entry which is preliminary data.</text>
</comment>
<evidence type="ECO:0000313" key="6">
    <source>
        <dbReference type="EMBL" id="MBY8824421.1"/>
    </source>
</evidence>
<dbReference type="PANTHER" id="PTHR43133">
    <property type="entry name" value="RNA POLYMERASE ECF-TYPE SIGMA FACTO"/>
    <property type="match status" value="1"/>
</dbReference>
<dbReference type="SUPFAM" id="SSF88946">
    <property type="entry name" value="Sigma2 domain of RNA polymerase sigma factors"/>
    <property type="match status" value="1"/>
</dbReference>
<feature type="domain" description="HTH cro/C1-type" evidence="5">
    <location>
        <begin position="115"/>
        <end position="137"/>
    </location>
</feature>
<keyword evidence="4" id="KW-0804">Transcription</keyword>
<accession>A0ABS7PT28</accession>
<keyword evidence="3" id="KW-0731">Sigma factor</keyword>
<evidence type="ECO:0000256" key="1">
    <source>
        <dbReference type="ARBA" id="ARBA00010641"/>
    </source>
</evidence>
<comment type="similarity">
    <text evidence="1">Belongs to the sigma-70 factor family. ECF subfamily.</text>
</comment>
<dbReference type="Gene3D" id="1.10.1740.10">
    <property type="match status" value="1"/>
</dbReference>
<reference evidence="6 7" key="1">
    <citation type="submission" date="2021-08" db="EMBL/GenBank/DDBJ databases">
        <authorList>
            <person name="Tuo L."/>
        </authorList>
    </citation>
    <scope>NUCLEOTIDE SEQUENCE [LARGE SCALE GENOMIC DNA]</scope>
    <source>
        <strain evidence="6 7">JCM 31229</strain>
    </source>
</reference>
<evidence type="ECO:0000256" key="3">
    <source>
        <dbReference type="ARBA" id="ARBA00023082"/>
    </source>
</evidence>
<dbReference type="Proteomes" id="UP000706039">
    <property type="component" value="Unassembled WGS sequence"/>
</dbReference>
<proteinExistence type="inferred from homology"/>
<dbReference type="InterPro" id="IPR013324">
    <property type="entry name" value="RNA_pol_sigma_r3/r4-like"/>
</dbReference>
<dbReference type="Gene3D" id="1.10.10.10">
    <property type="entry name" value="Winged helix-like DNA-binding domain superfamily/Winged helix DNA-binding domain"/>
    <property type="match status" value="1"/>
</dbReference>
<name>A0ABS7PT28_9SPHN</name>
<dbReference type="InterPro" id="IPR001387">
    <property type="entry name" value="Cro/C1-type_HTH"/>
</dbReference>
<evidence type="ECO:0000259" key="5">
    <source>
        <dbReference type="PROSITE" id="PS50943"/>
    </source>
</evidence>
<sequence length="177" mass="19672">MPYEPKVRAWLSRAGWSADEVEDVIQESYARLAACAIETIRNPGPFFFQTARNTAGSIVRRRRVVPIRTVADVDRLGAIDPGLDPEEELSAHEELTRLKDAIEHLPPACRKAFVLRKIEGLSQKETADRLGVSQSAVEKHVARGIRLCAAVLTRPPRESGVPGVLTRAFWSRRAGHD</sequence>
<dbReference type="SUPFAM" id="SSF88659">
    <property type="entry name" value="Sigma3 and sigma4 domains of RNA polymerase sigma factors"/>
    <property type="match status" value="1"/>
</dbReference>
<dbReference type="InterPro" id="IPR013249">
    <property type="entry name" value="RNA_pol_sigma70_r4_t2"/>
</dbReference>
<keyword evidence="7" id="KW-1185">Reference proteome</keyword>
<dbReference type="InterPro" id="IPR014284">
    <property type="entry name" value="RNA_pol_sigma-70_dom"/>
</dbReference>
<dbReference type="Pfam" id="PF08281">
    <property type="entry name" value="Sigma70_r4_2"/>
    <property type="match status" value="1"/>
</dbReference>
<dbReference type="NCBIfam" id="TIGR02937">
    <property type="entry name" value="sigma70-ECF"/>
    <property type="match status" value="1"/>
</dbReference>
<organism evidence="6 7">
    <name type="scientific">Sphingomonas colocasiae</name>
    <dbReference type="NCBI Taxonomy" id="1848973"/>
    <lineage>
        <taxon>Bacteria</taxon>
        <taxon>Pseudomonadati</taxon>
        <taxon>Pseudomonadota</taxon>
        <taxon>Alphaproteobacteria</taxon>
        <taxon>Sphingomonadales</taxon>
        <taxon>Sphingomonadaceae</taxon>
        <taxon>Sphingomonas</taxon>
    </lineage>
</organism>
<evidence type="ECO:0000313" key="7">
    <source>
        <dbReference type="Proteomes" id="UP000706039"/>
    </source>
</evidence>
<protein>
    <submittedName>
        <fullName evidence="6">RNA polymerase sigma factor</fullName>
    </submittedName>
</protein>
<dbReference type="InterPro" id="IPR013325">
    <property type="entry name" value="RNA_pol_sigma_r2"/>
</dbReference>
<evidence type="ECO:0000256" key="4">
    <source>
        <dbReference type="ARBA" id="ARBA00023163"/>
    </source>
</evidence>
<evidence type="ECO:0000256" key="2">
    <source>
        <dbReference type="ARBA" id="ARBA00023015"/>
    </source>
</evidence>
<dbReference type="InterPro" id="IPR036388">
    <property type="entry name" value="WH-like_DNA-bd_sf"/>
</dbReference>
<dbReference type="CDD" id="cd06171">
    <property type="entry name" value="Sigma70_r4"/>
    <property type="match status" value="1"/>
</dbReference>
<dbReference type="PANTHER" id="PTHR43133:SF63">
    <property type="entry name" value="RNA POLYMERASE SIGMA FACTOR FECI-RELATED"/>
    <property type="match status" value="1"/>
</dbReference>
<gene>
    <name evidence="6" type="ORF">K7G82_19105</name>
</gene>
<dbReference type="PROSITE" id="PS50943">
    <property type="entry name" value="HTH_CROC1"/>
    <property type="match status" value="1"/>
</dbReference>
<dbReference type="EMBL" id="JAINVV010000009">
    <property type="protein sequence ID" value="MBY8824421.1"/>
    <property type="molecule type" value="Genomic_DNA"/>
</dbReference>
<keyword evidence="2" id="KW-0805">Transcription regulation</keyword>
<dbReference type="InterPro" id="IPR039425">
    <property type="entry name" value="RNA_pol_sigma-70-like"/>
</dbReference>